<evidence type="ECO:0000259" key="2">
    <source>
        <dbReference type="Pfam" id="PF13426"/>
    </source>
</evidence>
<comment type="caution">
    <text evidence="3">The sequence shown here is derived from an EMBL/GenBank/DDBJ whole genome shotgun (WGS) entry which is preliminary data.</text>
</comment>
<dbReference type="InterPro" id="IPR035965">
    <property type="entry name" value="PAS-like_dom_sf"/>
</dbReference>
<gene>
    <name evidence="3" type="ORF">ABIE08_004007</name>
</gene>
<evidence type="ECO:0000313" key="4">
    <source>
        <dbReference type="Proteomes" id="UP001549321"/>
    </source>
</evidence>
<dbReference type="Pfam" id="PF07568">
    <property type="entry name" value="HisKA_2"/>
    <property type="match status" value="1"/>
</dbReference>
<evidence type="ECO:0000259" key="1">
    <source>
        <dbReference type="Pfam" id="PF07568"/>
    </source>
</evidence>
<dbReference type="SUPFAM" id="SSF55785">
    <property type="entry name" value="PYP-like sensor domain (PAS domain)"/>
    <property type="match status" value="1"/>
</dbReference>
<dbReference type="CDD" id="cd00130">
    <property type="entry name" value="PAS"/>
    <property type="match status" value="1"/>
</dbReference>
<evidence type="ECO:0008006" key="5">
    <source>
        <dbReference type="Google" id="ProtNLM"/>
    </source>
</evidence>
<dbReference type="EMBL" id="JBEPSM010000003">
    <property type="protein sequence ID" value="MET4636056.1"/>
    <property type="molecule type" value="Genomic_DNA"/>
</dbReference>
<evidence type="ECO:0000313" key="3">
    <source>
        <dbReference type="EMBL" id="MET4636056.1"/>
    </source>
</evidence>
<accession>A0ABV2R5W4</accession>
<reference evidence="3 4" key="1">
    <citation type="submission" date="2024-06" db="EMBL/GenBank/DDBJ databases">
        <title>Sorghum-associated microbial communities from plants grown in Nebraska, USA.</title>
        <authorList>
            <person name="Schachtman D."/>
        </authorList>
    </citation>
    <scope>NUCLEOTIDE SEQUENCE [LARGE SCALE GENOMIC DNA]</scope>
    <source>
        <strain evidence="3 4">3207</strain>
    </source>
</reference>
<keyword evidence="4" id="KW-1185">Reference proteome</keyword>
<dbReference type="InterPro" id="IPR011495">
    <property type="entry name" value="Sig_transdc_His_kin_sub2_dim/P"/>
</dbReference>
<dbReference type="Pfam" id="PF13426">
    <property type="entry name" value="PAS_9"/>
    <property type="match status" value="1"/>
</dbReference>
<protein>
    <recommendedName>
        <fullName evidence="5">PAS domain-containing protein</fullName>
    </recommendedName>
</protein>
<name>A0ABV2R5W4_9HYPH</name>
<proteinExistence type="predicted"/>
<dbReference type="Gene3D" id="3.30.450.20">
    <property type="entry name" value="PAS domain"/>
    <property type="match status" value="1"/>
</dbReference>
<feature type="domain" description="Signal transduction histidine kinase subgroup 2 dimerisation and phosphoacceptor" evidence="1">
    <location>
        <begin position="146"/>
        <end position="192"/>
    </location>
</feature>
<sequence length="200" mass="21913">MSPSAHFEAASTLAVVVSSNEPLLFLTDDLTIIAGSTSFCRTFGIDPASIPGRQLGQLGSGEWAMPKLDLLLKATASGSVQVEAYEIDLVRPNQKTRQLVVNARTLDDGDVDHIRLLLAVTDVTDARAEARLKDDLVRDKAMLLQEVQHRVANSLQIIASVLMQNARRVLSEEARGHLQNAHHRVMSIAALQPIVHVRRQ</sequence>
<dbReference type="Proteomes" id="UP001549321">
    <property type="component" value="Unassembled WGS sequence"/>
</dbReference>
<dbReference type="InterPro" id="IPR000014">
    <property type="entry name" value="PAS"/>
</dbReference>
<organism evidence="3 4">
    <name type="scientific">Kaistia defluvii</name>
    <dbReference type="NCBI Taxonomy" id="410841"/>
    <lineage>
        <taxon>Bacteria</taxon>
        <taxon>Pseudomonadati</taxon>
        <taxon>Pseudomonadota</taxon>
        <taxon>Alphaproteobacteria</taxon>
        <taxon>Hyphomicrobiales</taxon>
        <taxon>Kaistiaceae</taxon>
        <taxon>Kaistia</taxon>
    </lineage>
</organism>
<feature type="domain" description="PAS" evidence="2">
    <location>
        <begin position="23"/>
        <end position="125"/>
    </location>
</feature>